<dbReference type="InterPro" id="IPR002410">
    <property type="entry name" value="Peptidase_S33"/>
</dbReference>
<evidence type="ECO:0000313" key="12">
    <source>
        <dbReference type="Proteomes" id="UP001183226"/>
    </source>
</evidence>
<keyword evidence="12" id="KW-1185">Reference proteome</keyword>
<dbReference type="GO" id="GO:0004177">
    <property type="term" value="F:aminopeptidase activity"/>
    <property type="evidence" value="ECO:0007669"/>
    <property type="project" value="UniProtKB-KW"/>
</dbReference>
<keyword evidence="5 8" id="KW-0963">Cytoplasm</keyword>
<evidence type="ECO:0000256" key="2">
    <source>
        <dbReference type="ARBA" id="ARBA00004496"/>
    </source>
</evidence>
<comment type="catalytic activity">
    <reaction evidence="1 8 9">
        <text>Release of N-terminal proline from a peptide.</text>
        <dbReference type="EC" id="3.4.11.5"/>
    </reaction>
</comment>
<dbReference type="PIRSF" id="PIRSF006431">
    <property type="entry name" value="Pept_S33"/>
    <property type="match status" value="1"/>
</dbReference>
<dbReference type="NCBIfam" id="TIGR01249">
    <property type="entry name" value="pro_imino_pep_1"/>
    <property type="match status" value="1"/>
</dbReference>
<dbReference type="Proteomes" id="UP001183226">
    <property type="component" value="Unassembled WGS sequence"/>
</dbReference>
<proteinExistence type="inferred from homology"/>
<comment type="similarity">
    <text evidence="3 8 9">Belongs to the peptidase S33 family.</text>
</comment>
<evidence type="ECO:0000256" key="7">
    <source>
        <dbReference type="ARBA" id="ARBA00022801"/>
    </source>
</evidence>
<feature type="domain" description="AB hydrolase-1" evidence="10">
    <location>
        <begin position="35"/>
        <end position="297"/>
    </location>
</feature>
<dbReference type="SUPFAM" id="SSF53474">
    <property type="entry name" value="alpha/beta-Hydrolases"/>
    <property type="match status" value="1"/>
</dbReference>
<evidence type="ECO:0000256" key="8">
    <source>
        <dbReference type="PIRNR" id="PIRNR006431"/>
    </source>
</evidence>
<organism evidence="11 12">
    <name type="scientific">Streptomonospora wellingtoniae</name>
    <dbReference type="NCBI Taxonomy" id="3075544"/>
    <lineage>
        <taxon>Bacteria</taxon>
        <taxon>Bacillati</taxon>
        <taxon>Actinomycetota</taxon>
        <taxon>Actinomycetes</taxon>
        <taxon>Streptosporangiales</taxon>
        <taxon>Nocardiopsidaceae</taxon>
        <taxon>Streptomonospora</taxon>
    </lineage>
</organism>
<dbReference type="RefSeq" id="WP_311545119.1">
    <property type="nucleotide sequence ID" value="NZ_JAVREK010000009.1"/>
</dbReference>
<comment type="subcellular location">
    <subcellularLocation>
        <location evidence="2 8">Cytoplasm</location>
    </subcellularLocation>
</comment>
<evidence type="ECO:0000256" key="9">
    <source>
        <dbReference type="RuleBase" id="RU003421"/>
    </source>
</evidence>
<dbReference type="Gene3D" id="3.40.50.1820">
    <property type="entry name" value="alpha/beta hydrolase"/>
    <property type="match status" value="1"/>
</dbReference>
<keyword evidence="4 8" id="KW-0031">Aminopeptidase</keyword>
<dbReference type="PANTHER" id="PTHR43722:SF1">
    <property type="entry name" value="PROLINE IMINOPEPTIDASE"/>
    <property type="match status" value="1"/>
</dbReference>
<evidence type="ECO:0000256" key="6">
    <source>
        <dbReference type="ARBA" id="ARBA00022670"/>
    </source>
</evidence>
<dbReference type="InterPro" id="IPR000073">
    <property type="entry name" value="AB_hydrolase_1"/>
</dbReference>
<comment type="caution">
    <text evidence="11">The sequence shown here is derived from an EMBL/GenBank/DDBJ whole genome shotgun (WGS) entry which is preliminary data.</text>
</comment>
<dbReference type="PANTHER" id="PTHR43722">
    <property type="entry name" value="PROLINE IMINOPEPTIDASE"/>
    <property type="match status" value="1"/>
</dbReference>
<sequence>MYPAAEPRAHGMLDVGEGNLLYWEACGDAGAAPALVLHGGPGSGCTPRQRRMFDPRRHRVVLFDQRNCGRSRPHAADPCTDLSANTTGRLVADIERLRAHLGIDRWLVYGASWGSTLALAYAQAHPRAVRRLVLCGVTMTRRREIEWLFGGVRRFLPEAWERFRGAVPEAAGDRGVVAAYAARMEDPDAAVREAAVRAWTGWEDAVVAHEERGDPRAYSGRPDRDRAAFVRICTRYFANAAWLEEDALLEGAPRLAGIPGVLVHGRLDLGSPLENAWQLRRAWPDARLVVVDDAGHTGSAAMRRQVLAALNG</sequence>
<dbReference type="PRINTS" id="PR00793">
    <property type="entry name" value="PROAMNOPTASE"/>
</dbReference>
<evidence type="ECO:0000256" key="4">
    <source>
        <dbReference type="ARBA" id="ARBA00022438"/>
    </source>
</evidence>
<dbReference type="EC" id="3.4.11.5" evidence="8 9"/>
<name>A0ABU2KTM6_9ACTN</name>
<reference evidence="12" key="1">
    <citation type="submission" date="2023-07" db="EMBL/GenBank/DDBJ databases">
        <title>30 novel species of actinomycetes from the DSMZ collection.</title>
        <authorList>
            <person name="Nouioui I."/>
        </authorList>
    </citation>
    <scope>NUCLEOTIDE SEQUENCE [LARGE SCALE GENOMIC DNA]</scope>
    <source>
        <strain evidence="12">DSM 45055</strain>
    </source>
</reference>
<dbReference type="Pfam" id="PF00561">
    <property type="entry name" value="Abhydrolase_1"/>
    <property type="match status" value="1"/>
</dbReference>
<dbReference type="InterPro" id="IPR029058">
    <property type="entry name" value="AB_hydrolase_fold"/>
</dbReference>
<keyword evidence="6 8" id="KW-0645">Protease</keyword>
<accession>A0ABU2KTM6</accession>
<dbReference type="InterPro" id="IPR005944">
    <property type="entry name" value="Pro_iminopeptidase"/>
</dbReference>
<evidence type="ECO:0000256" key="3">
    <source>
        <dbReference type="ARBA" id="ARBA00010088"/>
    </source>
</evidence>
<evidence type="ECO:0000313" key="11">
    <source>
        <dbReference type="EMBL" id="MDT0302641.1"/>
    </source>
</evidence>
<evidence type="ECO:0000259" key="10">
    <source>
        <dbReference type="Pfam" id="PF00561"/>
    </source>
</evidence>
<keyword evidence="7 8" id="KW-0378">Hydrolase</keyword>
<dbReference type="EMBL" id="JAVREK010000009">
    <property type="protein sequence ID" value="MDT0302641.1"/>
    <property type="molecule type" value="Genomic_DNA"/>
</dbReference>
<gene>
    <name evidence="11" type="primary">pip</name>
    <name evidence="11" type="ORF">RM446_11020</name>
</gene>
<evidence type="ECO:0000256" key="1">
    <source>
        <dbReference type="ARBA" id="ARBA00001585"/>
    </source>
</evidence>
<protein>
    <recommendedName>
        <fullName evidence="8 9">Proline iminopeptidase</fullName>
        <shortName evidence="8">PIP</shortName>
        <ecNumber evidence="8 9">3.4.11.5</ecNumber>
    </recommendedName>
    <alternativeName>
        <fullName evidence="8">Prolyl aminopeptidase</fullName>
    </alternativeName>
</protein>
<evidence type="ECO:0000256" key="5">
    <source>
        <dbReference type="ARBA" id="ARBA00022490"/>
    </source>
</evidence>